<dbReference type="SUPFAM" id="SSF55804">
    <property type="entry name" value="Phoshotransferase/anion transport protein"/>
    <property type="match status" value="1"/>
</dbReference>
<dbReference type="Pfam" id="PF00359">
    <property type="entry name" value="PTS_EIIA_2"/>
    <property type="match status" value="1"/>
</dbReference>
<evidence type="ECO:0000313" key="4">
    <source>
        <dbReference type="EMBL" id="QDT07535.1"/>
    </source>
</evidence>
<accession>A0A517NK64</accession>
<dbReference type="FunFam" id="3.40.930.10:FF:000009">
    <property type="entry name" value="PTS system, fructose specific IIABC component"/>
    <property type="match status" value="1"/>
</dbReference>
<dbReference type="PROSITE" id="PS51094">
    <property type="entry name" value="PTS_EIIA_TYPE_2"/>
    <property type="match status" value="1"/>
</dbReference>
<evidence type="ECO:0000256" key="1">
    <source>
        <dbReference type="ARBA" id="ARBA00004496"/>
    </source>
</evidence>
<reference evidence="4 5" key="1">
    <citation type="submission" date="2019-02" db="EMBL/GenBank/DDBJ databases">
        <title>Deep-cultivation of Planctomycetes and their phenomic and genomic characterization uncovers novel biology.</title>
        <authorList>
            <person name="Wiegand S."/>
            <person name="Jogler M."/>
            <person name="Boedeker C."/>
            <person name="Pinto D."/>
            <person name="Vollmers J."/>
            <person name="Rivas-Marin E."/>
            <person name="Kohn T."/>
            <person name="Peeters S.H."/>
            <person name="Heuer A."/>
            <person name="Rast P."/>
            <person name="Oberbeckmann S."/>
            <person name="Bunk B."/>
            <person name="Jeske O."/>
            <person name="Meyerdierks A."/>
            <person name="Storesund J.E."/>
            <person name="Kallscheuer N."/>
            <person name="Luecker S."/>
            <person name="Lage O.M."/>
            <person name="Pohl T."/>
            <person name="Merkel B.J."/>
            <person name="Hornburger P."/>
            <person name="Mueller R.-W."/>
            <person name="Bruemmer F."/>
            <person name="Labrenz M."/>
            <person name="Spormann A.M."/>
            <person name="Op den Camp H."/>
            <person name="Overmann J."/>
            <person name="Amann R."/>
            <person name="Jetten M.S.M."/>
            <person name="Mascher T."/>
            <person name="Medema M.H."/>
            <person name="Devos D.P."/>
            <person name="Kaster A.-K."/>
            <person name="Ovreas L."/>
            <person name="Rohde M."/>
            <person name="Galperin M.Y."/>
            <person name="Jogler C."/>
        </authorList>
    </citation>
    <scope>NUCLEOTIDE SEQUENCE [LARGE SCALE GENOMIC DNA]</scope>
    <source>
        <strain evidence="4 5">K22_7</strain>
    </source>
</reference>
<comment type="subcellular location">
    <subcellularLocation>
        <location evidence="1">Cytoplasm</location>
    </subcellularLocation>
</comment>
<keyword evidence="5" id="KW-1185">Reference proteome</keyword>
<evidence type="ECO:0000313" key="5">
    <source>
        <dbReference type="Proteomes" id="UP000318538"/>
    </source>
</evidence>
<dbReference type="InterPro" id="IPR002178">
    <property type="entry name" value="PTS_EIIA_type-2_dom"/>
</dbReference>
<dbReference type="PANTHER" id="PTHR47738">
    <property type="entry name" value="PTS SYSTEM FRUCTOSE-LIKE EIIA COMPONENT-RELATED"/>
    <property type="match status" value="1"/>
</dbReference>
<dbReference type="InterPro" id="IPR016152">
    <property type="entry name" value="PTrfase/Anion_transptr"/>
</dbReference>
<dbReference type="OrthoDB" id="95460at2"/>
<evidence type="ECO:0000259" key="3">
    <source>
        <dbReference type="PROSITE" id="PS51094"/>
    </source>
</evidence>
<evidence type="ECO:0000256" key="2">
    <source>
        <dbReference type="ARBA" id="ARBA00022679"/>
    </source>
</evidence>
<dbReference type="CDD" id="cd00211">
    <property type="entry name" value="PTS_IIA_fru"/>
    <property type="match status" value="1"/>
</dbReference>
<proteinExistence type="predicted"/>
<dbReference type="AlphaFoldDB" id="A0A517NK64"/>
<dbReference type="InterPro" id="IPR051541">
    <property type="entry name" value="PTS_SugarTrans_NitroReg"/>
</dbReference>
<name>A0A517NK64_9BACT</name>
<feature type="domain" description="PTS EIIA type-2" evidence="3">
    <location>
        <begin position="5"/>
        <end position="151"/>
    </location>
</feature>
<protein>
    <submittedName>
        <fullName evidence="4">PTS system mannose-specific EIIBCA component</fullName>
    </submittedName>
</protein>
<dbReference type="RefSeq" id="WP_145175636.1">
    <property type="nucleotide sequence ID" value="NZ_CP036525.1"/>
</dbReference>
<dbReference type="GO" id="GO:0016740">
    <property type="term" value="F:transferase activity"/>
    <property type="evidence" value="ECO:0007669"/>
    <property type="project" value="UniProtKB-KW"/>
</dbReference>
<dbReference type="Proteomes" id="UP000318538">
    <property type="component" value="Chromosome"/>
</dbReference>
<dbReference type="PANTHER" id="PTHR47738:SF2">
    <property type="entry name" value="PTS SYSTEM FRUCTOSE-LIKE EIIA COMPONENT"/>
    <property type="match status" value="1"/>
</dbReference>
<dbReference type="EMBL" id="CP036525">
    <property type="protein sequence ID" value="QDT07535.1"/>
    <property type="molecule type" value="Genomic_DNA"/>
</dbReference>
<dbReference type="Gene3D" id="3.40.930.10">
    <property type="entry name" value="Mannitol-specific EII, Chain A"/>
    <property type="match status" value="1"/>
</dbReference>
<sequence>MKFADFITTSAIRAELKSQTKDAVIEELVQALLDAGEIDADQREDIIASIMKREELGSTGIGRGVAVPHTKHPSVQKLVGTVGVSESGVDFDSLDGERVQLFFLLISPPERPGDHLRALENISRQLRDDAFCRFLKQSKTPEDIQQLLQEADDNQFVSG</sequence>
<gene>
    <name evidence="4" type="primary">manP</name>
    <name evidence="4" type="ORF">K227x_59630</name>
</gene>
<keyword evidence="2" id="KW-0808">Transferase</keyword>
<dbReference type="GO" id="GO:0005737">
    <property type="term" value="C:cytoplasm"/>
    <property type="evidence" value="ECO:0007669"/>
    <property type="project" value="UniProtKB-SubCell"/>
</dbReference>
<organism evidence="4 5">
    <name type="scientific">Rubripirellula lacrimiformis</name>
    <dbReference type="NCBI Taxonomy" id="1930273"/>
    <lineage>
        <taxon>Bacteria</taxon>
        <taxon>Pseudomonadati</taxon>
        <taxon>Planctomycetota</taxon>
        <taxon>Planctomycetia</taxon>
        <taxon>Pirellulales</taxon>
        <taxon>Pirellulaceae</taxon>
        <taxon>Rubripirellula</taxon>
    </lineage>
</organism>
<dbReference type="KEGG" id="rlc:K227x_59630"/>